<name>A0A0K1Q8M1_9BACT</name>
<reference evidence="3 4" key="1">
    <citation type="submission" date="2015-08" db="EMBL/GenBank/DDBJ databases">
        <authorList>
            <person name="Babu N.S."/>
            <person name="Beckwith C.J."/>
            <person name="Beseler K.G."/>
            <person name="Brison A."/>
            <person name="Carone J.V."/>
            <person name="Caskin T.P."/>
            <person name="Diamond M."/>
            <person name="Durham M.E."/>
            <person name="Foxe J.M."/>
            <person name="Go M."/>
            <person name="Henderson B.A."/>
            <person name="Jones I.B."/>
            <person name="McGettigan J.A."/>
            <person name="Micheletti S.J."/>
            <person name="Nasrallah M.E."/>
            <person name="Ortiz D."/>
            <person name="Piller C.R."/>
            <person name="Privatt S.R."/>
            <person name="Schneider S.L."/>
            <person name="Sharp S."/>
            <person name="Smith T.C."/>
            <person name="Stanton J.D."/>
            <person name="Ullery H.E."/>
            <person name="Wilson R.J."/>
            <person name="Serrano M.G."/>
            <person name="Buck G."/>
            <person name="Lee V."/>
            <person name="Wang Y."/>
            <person name="Carvalho R."/>
            <person name="Voegtly L."/>
            <person name="Shi R."/>
            <person name="Duckworth R."/>
            <person name="Johnson A."/>
            <person name="Loviza R."/>
            <person name="Walstead R."/>
            <person name="Shah Z."/>
            <person name="Kiflezghi M."/>
            <person name="Wade K."/>
            <person name="Ball S.L."/>
            <person name="Bradley K.W."/>
            <person name="Asai D.J."/>
            <person name="Bowman C.A."/>
            <person name="Russell D.A."/>
            <person name="Pope W.H."/>
            <person name="Jacobs-Sera D."/>
            <person name="Hendrix R.W."/>
            <person name="Hatfull G.F."/>
        </authorList>
    </citation>
    <scope>NUCLEOTIDE SEQUENCE [LARGE SCALE GENOMIC DNA]</scope>
    <source>
        <strain evidence="3 4">DSM 27648</strain>
    </source>
</reference>
<dbReference type="EMBL" id="CP012333">
    <property type="protein sequence ID" value="AKV02093.1"/>
    <property type="molecule type" value="Genomic_DNA"/>
</dbReference>
<keyword evidence="2" id="KW-0812">Transmembrane</keyword>
<gene>
    <name evidence="3" type="ORF">AKJ09_08756</name>
</gene>
<keyword evidence="2" id="KW-0472">Membrane</keyword>
<dbReference type="AlphaFoldDB" id="A0A0K1Q8M1"/>
<proteinExistence type="predicted"/>
<keyword evidence="4" id="KW-1185">Reference proteome</keyword>
<feature type="transmembrane region" description="Helical" evidence="2">
    <location>
        <begin position="157"/>
        <end position="177"/>
    </location>
</feature>
<dbReference type="KEGG" id="llu:AKJ09_08756"/>
<evidence type="ECO:0000256" key="2">
    <source>
        <dbReference type="SAM" id="Phobius"/>
    </source>
</evidence>
<sequence length="232" mass="24920">MAERDKPLPGDLGSQPTLDERAPEERAAERLRDTLETRGADGDPLAGLAQALHAAWSPSEIDPEEHRALVEACLDAADDAPPTEEELAAAERLRASLDSRTPRAPDHAEAELALSLRAAWSPEPLTESAHRVVVDDALAAKNVVVALPARRAIVRRFYAGAAGVVALAAGLLLWLNMSDHASGEAPLAAARSTQSLFDEPFKPGETSARIDRIASARSSDFRENRFAQWGVR</sequence>
<dbReference type="STRING" id="1391654.AKJ09_08756"/>
<protein>
    <submittedName>
        <fullName evidence="3">Uncharacterized protein</fullName>
    </submittedName>
</protein>
<dbReference type="RefSeq" id="WP_146653061.1">
    <property type="nucleotide sequence ID" value="NZ_CP012333.1"/>
</dbReference>
<dbReference type="Proteomes" id="UP000064967">
    <property type="component" value="Chromosome"/>
</dbReference>
<feature type="compositionally biased region" description="Basic and acidic residues" evidence="1">
    <location>
        <begin position="18"/>
        <end position="41"/>
    </location>
</feature>
<feature type="region of interest" description="Disordered" evidence="1">
    <location>
        <begin position="1"/>
        <end position="46"/>
    </location>
</feature>
<evidence type="ECO:0000256" key="1">
    <source>
        <dbReference type="SAM" id="MobiDB-lite"/>
    </source>
</evidence>
<evidence type="ECO:0000313" key="3">
    <source>
        <dbReference type="EMBL" id="AKV02093.1"/>
    </source>
</evidence>
<accession>A0A0K1Q8M1</accession>
<evidence type="ECO:0000313" key="4">
    <source>
        <dbReference type="Proteomes" id="UP000064967"/>
    </source>
</evidence>
<keyword evidence="2" id="KW-1133">Transmembrane helix</keyword>
<organism evidence="3 4">
    <name type="scientific">Labilithrix luteola</name>
    <dbReference type="NCBI Taxonomy" id="1391654"/>
    <lineage>
        <taxon>Bacteria</taxon>
        <taxon>Pseudomonadati</taxon>
        <taxon>Myxococcota</taxon>
        <taxon>Polyangia</taxon>
        <taxon>Polyangiales</taxon>
        <taxon>Labilitrichaceae</taxon>
        <taxon>Labilithrix</taxon>
    </lineage>
</organism>
<dbReference type="OrthoDB" id="5526830at2"/>